<evidence type="ECO:0000313" key="1">
    <source>
        <dbReference type="EMBL" id="GAA1291678.1"/>
    </source>
</evidence>
<keyword evidence="2" id="KW-1185">Reference proteome</keyword>
<dbReference type="Proteomes" id="UP001500282">
    <property type="component" value="Unassembled WGS sequence"/>
</dbReference>
<reference evidence="1 2" key="1">
    <citation type="journal article" date="2019" name="Int. J. Syst. Evol. Microbiol.">
        <title>The Global Catalogue of Microorganisms (GCM) 10K type strain sequencing project: providing services to taxonomists for standard genome sequencing and annotation.</title>
        <authorList>
            <consortium name="The Broad Institute Genomics Platform"/>
            <consortium name="The Broad Institute Genome Sequencing Center for Infectious Disease"/>
            <person name="Wu L."/>
            <person name="Ma J."/>
        </authorList>
    </citation>
    <scope>NUCLEOTIDE SEQUENCE [LARGE SCALE GENOMIC DNA]</scope>
    <source>
        <strain evidence="1 2">JCM 11448</strain>
    </source>
</reference>
<proteinExistence type="predicted"/>
<comment type="caution">
    <text evidence="1">The sequence shown here is derived from an EMBL/GenBank/DDBJ whole genome shotgun (WGS) entry which is preliminary data.</text>
</comment>
<name>A0ABN1XBP2_9ACTN</name>
<protein>
    <submittedName>
        <fullName evidence="1">Uncharacterized protein</fullName>
    </submittedName>
</protein>
<dbReference type="EMBL" id="BAAAIH010000049">
    <property type="protein sequence ID" value="GAA1291678.1"/>
    <property type="molecule type" value="Genomic_DNA"/>
</dbReference>
<gene>
    <name evidence="1" type="ORF">GCM10009579_65940</name>
</gene>
<sequence>MPGGAPVGTERGELGLPRFLARLPDHPGLGRVQQQLAPFLQLSGPQRLSLLVDPSPERKRLGRPDFDLDVIRDGVEACDAVVLPPAQQRLVALKPDQGLGPVHPRTEEGRDRRGVARAGEVQQGRFGGGLRVVQFLVLAAGPDDPPVFVATDVDLALAAGERAGGELLDHAFRVRAQGLYL</sequence>
<accession>A0ABN1XBP2</accession>
<organism evidence="1 2">
    <name type="scientific">Streptomyces javensis</name>
    <dbReference type="NCBI Taxonomy" id="114698"/>
    <lineage>
        <taxon>Bacteria</taxon>
        <taxon>Bacillati</taxon>
        <taxon>Actinomycetota</taxon>
        <taxon>Actinomycetes</taxon>
        <taxon>Kitasatosporales</taxon>
        <taxon>Streptomycetaceae</taxon>
        <taxon>Streptomyces</taxon>
        <taxon>Streptomyces violaceusniger group</taxon>
    </lineage>
</organism>
<evidence type="ECO:0000313" key="2">
    <source>
        <dbReference type="Proteomes" id="UP001500282"/>
    </source>
</evidence>